<accession>A0ABS7KMV2</accession>
<dbReference type="EMBL" id="JACLIC010000031">
    <property type="protein sequence ID" value="MBY0205272.1"/>
    <property type="molecule type" value="Genomic_DNA"/>
</dbReference>
<evidence type="ECO:0000313" key="2">
    <source>
        <dbReference type="Proteomes" id="UP000706031"/>
    </source>
</evidence>
<reference evidence="1 2" key="1">
    <citation type="submission" date="2020-08" db="EMBL/GenBank/DDBJ databases">
        <title>Fungal Genomes of the International Space Station.</title>
        <authorList>
            <person name="Seuylemezian A."/>
            <person name="Singh N.K."/>
            <person name="Wood J."/>
            <person name="Venkateswaran K."/>
        </authorList>
    </citation>
    <scope>NUCLEOTIDE SEQUENCE [LARGE SCALE GENOMIC DNA]</scope>
    <source>
        <strain evidence="1 2">S/N-304-OC-R4</strain>
    </source>
</reference>
<comment type="caution">
    <text evidence="1">The sequence shown here is derived from an EMBL/GenBank/DDBJ whole genome shotgun (WGS) entry which is preliminary data.</text>
</comment>
<proteinExistence type="predicted"/>
<name>A0ABS7KMV2_9BACL</name>
<evidence type="ECO:0000313" key="1">
    <source>
        <dbReference type="EMBL" id="MBY0205272.1"/>
    </source>
</evidence>
<organism evidence="1 2">
    <name type="scientific">Paenibacillus cucumis</name>
    <name type="common">ex Kampfer et al. 2016</name>
    <dbReference type="NCBI Taxonomy" id="1776858"/>
    <lineage>
        <taxon>Bacteria</taxon>
        <taxon>Bacillati</taxon>
        <taxon>Bacillota</taxon>
        <taxon>Bacilli</taxon>
        <taxon>Bacillales</taxon>
        <taxon>Paenibacillaceae</taxon>
        <taxon>Paenibacillus</taxon>
    </lineage>
</organism>
<keyword evidence="2" id="KW-1185">Reference proteome</keyword>
<gene>
    <name evidence="1" type="ORF">H7T88_18775</name>
</gene>
<protein>
    <submittedName>
        <fullName evidence="1">Uncharacterized protein</fullName>
    </submittedName>
</protein>
<dbReference type="Proteomes" id="UP000706031">
    <property type="component" value="Unassembled WGS sequence"/>
</dbReference>
<sequence length="93" mass="10987">MNKETWLDVGFGEVVMTIHYHRGLSLKRTYTNGLSDHDDECTKVKDLEDVFSNKFRKAKRVTLFFNAPLWDSLYEWDQEKNEWILIANGRGFA</sequence>